<dbReference type="RefSeq" id="WP_007169249.1">
    <property type="nucleotide sequence ID" value="NZ_GG770554.1"/>
</dbReference>
<dbReference type="Proteomes" id="UP000003653">
    <property type="component" value="Unassembled WGS sequence"/>
</dbReference>
<name>D5PGG6_9MYCO</name>
<protein>
    <submittedName>
        <fullName evidence="2">Uncharacterized protein</fullName>
    </submittedName>
</protein>
<feature type="region of interest" description="Disordered" evidence="1">
    <location>
        <begin position="21"/>
        <end position="40"/>
    </location>
</feature>
<reference evidence="2 3" key="1">
    <citation type="submission" date="2010-04" db="EMBL/GenBank/DDBJ databases">
        <authorList>
            <person name="Muzny D."/>
            <person name="Qin X."/>
            <person name="Deng J."/>
            <person name="Jiang H."/>
            <person name="Liu Y."/>
            <person name="Qu J."/>
            <person name="Song X.-Z."/>
            <person name="Zhang L."/>
            <person name="Thornton R."/>
            <person name="Coyle M."/>
            <person name="Francisco L."/>
            <person name="Jackson L."/>
            <person name="Javaid M."/>
            <person name="Korchina V."/>
            <person name="Kovar C."/>
            <person name="Mata R."/>
            <person name="Mathew T."/>
            <person name="Ngo R."/>
            <person name="Nguyen L."/>
            <person name="Nguyen N."/>
            <person name="Okwuonu G."/>
            <person name="Ongeri F."/>
            <person name="Pham C."/>
            <person name="Simmons D."/>
            <person name="Wilczek-Boney K."/>
            <person name="Hale W."/>
            <person name="Jakkamsetti A."/>
            <person name="Pham P."/>
            <person name="Ruth R."/>
            <person name="San Lucas F."/>
            <person name="Warren J."/>
            <person name="Zhang J."/>
            <person name="Zhao Z."/>
            <person name="Zhou C."/>
            <person name="Zhu D."/>
            <person name="Lee S."/>
            <person name="Bess C."/>
            <person name="Blankenburg K."/>
            <person name="Forbes L."/>
            <person name="Fu Q."/>
            <person name="Gubbala S."/>
            <person name="Hirani K."/>
            <person name="Jayaseelan J.C."/>
            <person name="Lara F."/>
            <person name="Munidasa M."/>
            <person name="Palculict T."/>
            <person name="Patil S."/>
            <person name="Pu L.-L."/>
            <person name="Saada N."/>
            <person name="Tang L."/>
            <person name="Weissenberger G."/>
            <person name="Zhu Y."/>
            <person name="Hemphill L."/>
            <person name="Shang Y."/>
            <person name="Youmans B."/>
            <person name="Ayvaz T."/>
            <person name="Ross M."/>
            <person name="Santibanez J."/>
            <person name="Aqrawi P."/>
            <person name="Gross S."/>
            <person name="Joshi V."/>
            <person name="Fowler G."/>
            <person name="Nazareth L."/>
            <person name="Reid J."/>
            <person name="Worley K."/>
            <person name="Petrosino J."/>
            <person name="Highlander S."/>
            <person name="Gibbs R."/>
        </authorList>
    </citation>
    <scope>NUCLEOTIDE SEQUENCE [LARGE SCALE GENOMIC DNA]</scope>
    <source>
        <strain evidence="2 3">ATCC BAA-614</strain>
    </source>
</reference>
<evidence type="ECO:0000313" key="3">
    <source>
        <dbReference type="Proteomes" id="UP000003653"/>
    </source>
</evidence>
<proteinExistence type="predicted"/>
<accession>D5PGG6</accession>
<dbReference type="HOGENOM" id="CLU_1160081_0_0_11"/>
<evidence type="ECO:0000313" key="2">
    <source>
        <dbReference type="EMBL" id="EFG74820.1"/>
    </source>
</evidence>
<organism evidence="2 3">
    <name type="scientific">Mycobacterium parascrofulaceum ATCC BAA-614</name>
    <dbReference type="NCBI Taxonomy" id="525368"/>
    <lineage>
        <taxon>Bacteria</taxon>
        <taxon>Bacillati</taxon>
        <taxon>Actinomycetota</taxon>
        <taxon>Actinomycetes</taxon>
        <taxon>Mycobacteriales</taxon>
        <taxon>Mycobacteriaceae</taxon>
        <taxon>Mycobacterium</taxon>
        <taxon>Mycobacterium simiae complex</taxon>
    </lineage>
</organism>
<dbReference type="EMBL" id="ADNV01000350">
    <property type="protein sequence ID" value="EFG74820.1"/>
    <property type="molecule type" value="Genomic_DNA"/>
</dbReference>
<evidence type="ECO:0000256" key="1">
    <source>
        <dbReference type="SAM" id="MobiDB-lite"/>
    </source>
</evidence>
<dbReference type="eggNOG" id="ENOG50320BT">
    <property type="taxonomic scope" value="Bacteria"/>
</dbReference>
<sequence>MTTMQPGVMARNRTPAALAAQRAAMTPQPPRRYSQAELRERRRTGLTVGHYDGTWSLTREIADVVGPLAQRIAADDRPSRFMRSTATVPWLAEEVHEAVGVIVGWLAEADARARTAHLADEPGKRKYAMTTLIDLAPRPALPDITEKALAKGSWAAAVVAMADAVDAEFSDLLGRAYPPNAGALRGQPSRSDQLARLLSRTIDHAATALERRLDRDDFADHRPTETDRARAELAAMGIDTD</sequence>
<dbReference type="AlphaFoldDB" id="D5PGG6"/>
<comment type="caution">
    <text evidence="2">The sequence shown here is derived from an EMBL/GenBank/DDBJ whole genome shotgun (WGS) entry which is preliminary data.</text>
</comment>
<gene>
    <name evidence="2" type="ORF">HMPREF0591_5260</name>
</gene>
<keyword evidence="3" id="KW-1185">Reference proteome</keyword>